<organism evidence="3 4">
    <name type="scientific">Pyronema omphalodes (strain CBS 100304)</name>
    <name type="common">Pyronema confluens</name>
    <dbReference type="NCBI Taxonomy" id="1076935"/>
    <lineage>
        <taxon>Eukaryota</taxon>
        <taxon>Fungi</taxon>
        <taxon>Dikarya</taxon>
        <taxon>Ascomycota</taxon>
        <taxon>Pezizomycotina</taxon>
        <taxon>Pezizomycetes</taxon>
        <taxon>Pezizales</taxon>
        <taxon>Pyronemataceae</taxon>
        <taxon>Pyronema</taxon>
    </lineage>
</organism>
<dbReference type="Proteomes" id="UP000018144">
    <property type="component" value="Unassembled WGS sequence"/>
</dbReference>
<proteinExistence type="predicted"/>
<accession>U4LBQ7</accession>
<keyword evidence="2" id="KW-0732">Signal</keyword>
<feature type="chain" id="PRO_5004652118" description="Gram-positive cocci surface proteins LPxTG domain-containing protein" evidence="2">
    <location>
        <begin position="25"/>
        <end position="79"/>
    </location>
</feature>
<evidence type="ECO:0008006" key="5">
    <source>
        <dbReference type="Google" id="ProtNLM"/>
    </source>
</evidence>
<dbReference type="AlphaFoldDB" id="U4LBQ7"/>
<evidence type="ECO:0000313" key="3">
    <source>
        <dbReference type="EMBL" id="CCX07737.1"/>
    </source>
</evidence>
<dbReference type="EMBL" id="HF935369">
    <property type="protein sequence ID" value="CCX07737.1"/>
    <property type="molecule type" value="Genomic_DNA"/>
</dbReference>
<evidence type="ECO:0000256" key="2">
    <source>
        <dbReference type="SAM" id="SignalP"/>
    </source>
</evidence>
<sequence>MAQNIQVSNIVFVIIALHISNASATSHWDTLGNNGQSLMIYGCLLVIIAILGFFYLLRQKKKRAAKALEEKTKGEMAEP</sequence>
<feature type="signal peptide" evidence="2">
    <location>
        <begin position="1"/>
        <end position="24"/>
    </location>
</feature>
<feature type="transmembrane region" description="Helical" evidence="1">
    <location>
        <begin position="38"/>
        <end position="57"/>
    </location>
</feature>
<keyword evidence="1" id="KW-0812">Transmembrane</keyword>
<keyword evidence="1" id="KW-1133">Transmembrane helix</keyword>
<evidence type="ECO:0000256" key="1">
    <source>
        <dbReference type="SAM" id="Phobius"/>
    </source>
</evidence>
<name>U4LBQ7_PYROM</name>
<protein>
    <recommendedName>
        <fullName evidence="5">Gram-positive cocci surface proteins LPxTG domain-containing protein</fullName>
    </recommendedName>
</protein>
<evidence type="ECO:0000313" key="4">
    <source>
        <dbReference type="Proteomes" id="UP000018144"/>
    </source>
</evidence>
<gene>
    <name evidence="3" type="ORF">PCON_07326</name>
</gene>
<keyword evidence="4" id="KW-1185">Reference proteome</keyword>
<reference evidence="3 4" key="1">
    <citation type="journal article" date="2013" name="PLoS Genet.">
        <title>The genome and development-dependent transcriptomes of Pyronema confluens: a window into fungal evolution.</title>
        <authorList>
            <person name="Traeger S."/>
            <person name="Altegoer F."/>
            <person name="Freitag M."/>
            <person name="Gabaldon T."/>
            <person name="Kempken F."/>
            <person name="Kumar A."/>
            <person name="Marcet-Houben M."/>
            <person name="Poggeler S."/>
            <person name="Stajich J.E."/>
            <person name="Nowrousian M."/>
        </authorList>
    </citation>
    <scope>NUCLEOTIDE SEQUENCE [LARGE SCALE GENOMIC DNA]</scope>
    <source>
        <strain evidence="4">CBS 100304</strain>
        <tissue evidence="3">Vegetative mycelium</tissue>
    </source>
</reference>
<keyword evidence="1" id="KW-0472">Membrane</keyword>